<name>A0AAV7S5L1_PLEWA</name>
<dbReference type="AlphaFoldDB" id="A0AAV7S5L1"/>
<dbReference type="EMBL" id="JANPWB010000009">
    <property type="protein sequence ID" value="KAJ1158563.1"/>
    <property type="molecule type" value="Genomic_DNA"/>
</dbReference>
<proteinExistence type="predicted"/>
<sequence>MVATPLARALPTQLPQQRVRCGALTEVTYHRSESSVSFLLEAACRSISKDRLLLAAHKSQQPFLFAPRLHAAPRPRAPPLRQPPPLDGWLALTRLERVWVGNNQANMELINSGPVEHLLSEGPLLARLIFCAG</sequence>
<reference evidence="1" key="1">
    <citation type="journal article" date="2022" name="bioRxiv">
        <title>Sequencing and chromosome-scale assembly of the giantPleurodeles waltlgenome.</title>
        <authorList>
            <person name="Brown T."/>
            <person name="Elewa A."/>
            <person name="Iarovenko S."/>
            <person name="Subramanian E."/>
            <person name="Araus A.J."/>
            <person name="Petzold A."/>
            <person name="Susuki M."/>
            <person name="Suzuki K.-i.T."/>
            <person name="Hayashi T."/>
            <person name="Toyoda A."/>
            <person name="Oliveira C."/>
            <person name="Osipova E."/>
            <person name="Leigh N.D."/>
            <person name="Simon A."/>
            <person name="Yun M.H."/>
        </authorList>
    </citation>
    <scope>NUCLEOTIDE SEQUENCE</scope>
    <source>
        <strain evidence="1">20211129_DDA</strain>
        <tissue evidence="1">Liver</tissue>
    </source>
</reference>
<organism evidence="1 2">
    <name type="scientific">Pleurodeles waltl</name>
    <name type="common">Iberian ribbed newt</name>
    <dbReference type="NCBI Taxonomy" id="8319"/>
    <lineage>
        <taxon>Eukaryota</taxon>
        <taxon>Metazoa</taxon>
        <taxon>Chordata</taxon>
        <taxon>Craniata</taxon>
        <taxon>Vertebrata</taxon>
        <taxon>Euteleostomi</taxon>
        <taxon>Amphibia</taxon>
        <taxon>Batrachia</taxon>
        <taxon>Caudata</taxon>
        <taxon>Salamandroidea</taxon>
        <taxon>Salamandridae</taxon>
        <taxon>Pleurodelinae</taxon>
        <taxon>Pleurodeles</taxon>
    </lineage>
</organism>
<comment type="caution">
    <text evidence="1">The sequence shown here is derived from an EMBL/GenBank/DDBJ whole genome shotgun (WGS) entry which is preliminary data.</text>
</comment>
<dbReference type="Proteomes" id="UP001066276">
    <property type="component" value="Chromosome 5"/>
</dbReference>
<protein>
    <submittedName>
        <fullName evidence="1">Uncharacterized protein</fullName>
    </submittedName>
</protein>
<gene>
    <name evidence="1" type="ORF">NDU88_011251</name>
</gene>
<evidence type="ECO:0000313" key="2">
    <source>
        <dbReference type="Proteomes" id="UP001066276"/>
    </source>
</evidence>
<accession>A0AAV7S5L1</accession>
<keyword evidence="2" id="KW-1185">Reference proteome</keyword>
<evidence type="ECO:0000313" key="1">
    <source>
        <dbReference type="EMBL" id="KAJ1158563.1"/>
    </source>
</evidence>